<dbReference type="Pfam" id="PF10294">
    <property type="entry name" value="Methyltransf_16"/>
    <property type="match status" value="1"/>
</dbReference>
<protein>
    <recommendedName>
        <fullName evidence="3">protein-histidine N-methyltransferase</fullName>
        <ecNumber evidence="3">2.1.1.85</ecNumber>
    </recommendedName>
</protein>
<evidence type="ECO:0000256" key="2">
    <source>
        <dbReference type="ARBA" id="ARBA00004496"/>
    </source>
</evidence>
<evidence type="ECO:0000256" key="9">
    <source>
        <dbReference type="ARBA" id="ARBA00038126"/>
    </source>
</evidence>
<keyword evidence="4" id="KW-0963">Cytoplasm</keyword>
<dbReference type="OrthoDB" id="1723750at2759"/>
<gene>
    <name evidence="12" type="primary">LOC113208182</name>
</gene>
<dbReference type="GO" id="GO:0018064">
    <property type="term" value="F:protein-L-histidine N-tele-methyltransferase activity"/>
    <property type="evidence" value="ECO:0007669"/>
    <property type="project" value="UniProtKB-EC"/>
</dbReference>
<evidence type="ECO:0000313" key="11">
    <source>
        <dbReference type="Proteomes" id="UP000504606"/>
    </source>
</evidence>
<accession>A0A6J1SIT1</accession>
<dbReference type="InterPro" id="IPR029063">
    <property type="entry name" value="SAM-dependent_MTases_sf"/>
</dbReference>
<feature type="compositionally biased region" description="Low complexity" evidence="10">
    <location>
        <begin position="16"/>
        <end position="25"/>
    </location>
</feature>
<evidence type="ECO:0000256" key="7">
    <source>
        <dbReference type="ARBA" id="ARBA00022691"/>
    </source>
</evidence>
<keyword evidence="11" id="KW-1185">Reference proteome</keyword>
<dbReference type="GO" id="GO:0032259">
    <property type="term" value="P:methylation"/>
    <property type="evidence" value="ECO:0007669"/>
    <property type="project" value="UniProtKB-KW"/>
</dbReference>
<dbReference type="KEGG" id="foc:113208182"/>
<evidence type="ECO:0000256" key="3">
    <source>
        <dbReference type="ARBA" id="ARBA00012533"/>
    </source>
</evidence>
<keyword evidence="6" id="KW-0808">Transferase</keyword>
<dbReference type="SUPFAM" id="SSF53335">
    <property type="entry name" value="S-adenosyl-L-methionine-dependent methyltransferases"/>
    <property type="match status" value="1"/>
</dbReference>
<evidence type="ECO:0000256" key="4">
    <source>
        <dbReference type="ARBA" id="ARBA00022490"/>
    </source>
</evidence>
<dbReference type="GO" id="GO:0005634">
    <property type="term" value="C:nucleus"/>
    <property type="evidence" value="ECO:0007669"/>
    <property type="project" value="UniProtKB-SubCell"/>
</dbReference>
<dbReference type="Gene3D" id="3.40.50.150">
    <property type="entry name" value="Vaccinia Virus protein VP39"/>
    <property type="match status" value="1"/>
</dbReference>
<evidence type="ECO:0000256" key="8">
    <source>
        <dbReference type="ARBA" id="ARBA00023242"/>
    </source>
</evidence>
<name>A0A6J1SIT1_FRAOC</name>
<comment type="similarity">
    <text evidence="9">Belongs to the methyltransferase superfamily. METTL18 family.</text>
</comment>
<dbReference type="RefSeq" id="XP_026280862.2">
    <property type="nucleotide sequence ID" value="XM_026425077.2"/>
</dbReference>
<organism evidence="11 12">
    <name type="scientific">Frankliniella occidentalis</name>
    <name type="common">Western flower thrips</name>
    <name type="synonym">Euthrips occidentalis</name>
    <dbReference type="NCBI Taxonomy" id="133901"/>
    <lineage>
        <taxon>Eukaryota</taxon>
        <taxon>Metazoa</taxon>
        <taxon>Ecdysozoa</taxon>
        <taxon>Arthropoda</taxon>
        <taxon>Hexapoda</taxon>
        <taxon>Insecta</taxon>
        <taxon>Pterygota</taxon>
        <taxon>Neoptera</taxon>
        <taxon>Paraneoptera</taxon>
        <taxon>Thysanoptera</taxon>
        <taxon>Terebrantia</taxon>
        <taxon>Thripoidea</taxon>
        <taxon>Thripidae</taxon>
        <taxon>Frankliniella</taxon>
    </lineage>
</organism>
<sequence length="301" mass="33575">MFKFSFSRPDGENDNSDQAAAAQQDASDLEWLHSEKVEVSSSHLNYMLSHQDSVSQTNISNFRLQHLSTKSVVKSVLEKSESGSGIRVAEELQSDLVPSKYEGGLKIWECTEDLLSWLISDGPDTNLEGKYVLDLGCGAGLLGIAALKYGAAVVFQDYNKEVLDSCTIPNVLLNLSDEESQRLINNKSQGGPNCEFYSGDWSSFSDKLQEQRNSEIKFDYILTSETIYNPQNYNKLIDVFKKFLKTSGSVYLAAKTYYFGVGGSLREFETTMAKDSSLKCEVCWKCPSGVSREILKITFVK</sequence>
<evidence type="ECO:0000313" key="12">
    <source>
        <dbReference type="RefSeq" id="XP_026280862.2"/>
    </source>
</evidence>
<dbReference type="CDD" id="cd02440">
    <property type="entry name" value="AdoMet_MTases"/>
    <property type="match status" value="1"/>
</dbReference>
<keyword evidence="5 12" id="KW-0489">Methyltransferase</keyword>
<feature type="region of interest" description="Disordered" evidence="10">
    <location>
        <begin position="1"/>
        <end position="25"/>
    </location>
</feature>
<dbReference type="GO" id="GO:0005737">
    <property type="term" value="C:cytoplasm"/>
    <property type="evidence" value="ECO:0007669"/>
    <property type="project" value="UniProtKB-SubCell"/>
</dbReference>
<dbReference type="PANTHER" id="PTHR14614:SF39">
    <property type="entry name" value="HISTIDINE PROTEIN METHYLTRANSFERASE 1 HOMOLOG"/>
    <property type="match status" value="1"/>
</dbReference>
<dbReference type="EC" id="2.1.1.85" evidence="3"/>
<comment type="subcellular location">
    <subcellularLocation>
        <location evidence="2">Cytoplasm</location>
    </subcellularLocation>
    <subcellularLocation>
        <location evidence="1">Nucleus</location>
    </subcellularLocation>
</comment>
<dbReference type="Proteomes" id="UP000504606">
    <property type="component" value="Unplaced"/>
</dbReference>
<evidence type="ECO:0000256" key="5">
    <source>
        <dbReference type="ARBA" id="ARBA00022603"/>
    </source>
</evidence>
<dbReference type="AlphaFoldDB" id="A0A6J1SIT1"/>
<dbReference type="PANTHER" id="PTHR14614">
    <property type="entry name" value="HEPATOCELLULAR CARCINOMA-ASSOCIATED ANTIGEN"/>
    <property type="match status" value="1"/>
</dbReference>
<dbReference type="InterPro" id="IPR019410">
    <property type="entry name" value="Methyltransf_16"/>
</dbReference>
<keyword evidence="7" id="KW-0949">S-adenosyl-L-methionine</keyword>
<reference evidence="12" key="1">
    <citation type="submission" date="2025-08" db="UniProtKB">
        <authorList>
            <consortium name="RefSeq"/>
        </authorList>
    </citation>
    <scope>IDENTIFICATION</scope>
    <source>
        <tissue evidence="12">Whole organism</tissue>
    </source>
</reference>
<dbReference type="GeneID" id="113208182"/>
<evidence type="ECO:0000256" key="10">
    <source>
        <dbReference type="SAM" id="MobiDB-lite"/>
    </source>
</evidence>
<evidence type="ECO:0000256" key="1">
    <source>
        <dbReference type="ARBA" id="ARBA00004123"/>
    </source>
</evidence>
<evidence type="ECO:0000256" key="6">
    <source>
        <dbReference type="ARBA" id="ARBA00022679"/>
    </source>
</evidence>
<keyword evidence="8" id="KW-0539">Nucleus</keyword>
<proteinExistence type="inferred from homology"/>